<dbReference type="EMBL" id="QGHB01000008">
    <property type="protein sequence ID" value="PWK84506.1"/>
    <property type="molecule type" value="Genomic_DNA"/>
</dbReference>
<name>A0A316HV67_9PSEU</name>
<accession>A0A316HV67</accession>
<dbReference type="InterPro" id="IPR011010">
    <property type="entry name" value="DNA_brk_join_enz"/>
</dbReference>
<evidence type="ECO:0000313" key="4">
    <source>
        <dbReference type="EMBL" id="PWK84506.1"/>
    </source>
</evidence>
<organism evidence="4 5">
    <name type="scientific">Lentzea atacamensis</name>
    <dbReference type="NCBI Taxonomy" id="531938"/>
    <lineage>
        <taxon>Bacteria</taxon>
        <taxon>Bacillati</taxon>
        <taxon>Actinomycetota</taxon>
        <taxon>Actinomycetes</taxon>
        <taxon>Pseudonocardiales</taxon>
        <taxon>Pseudonocardiaceae</taxon>
        <taxon>Lentzea</taxon>
    </lineage>
</organism>
<gene>
    <name evidence="4" type="ORF">C8D88_108121</name>
</gene>
<dbReference type="PANTHER" id="PTHR30349:SF81">
    <property type="entry name" value="TYROSINE RECOMBINASE XERC"/>
    <property type="match status" value="1"/>
</dbReference>
<evidence type="ECO:0000256" key="1">
    <source>
        <dbReference type="ARBA" id="ARBA00023172"/>
    </source>
</evidence>
<dbReference type="AlphaFoldDB" id="A0A316HV67"/>
<dbReference type="CDD" id="cd00397">
    <property type="entry name" value="DNA_BRE_C"/>
    <property type="match status" value="1"/>
</dbReference>
<dbReference type="PANTHER" id="PTHR30349">
    <property type="entry name" value="PHAGE INTEGRASE-RELATED"/>
    <property type="match status" value="1"/>
</dbReference>
<evidence type="ECO:0000313" key="5">
    <source>
        <dbReference type="Proteomes" id="UP000246005"/>
    </source>
</evidence>
<reference evidence="4 5" key="1">
    <citation type="submission" date="2018-05" db="EMBL/GenBank/DDBJ databases">
        <title>Genomic Encyclopedia of Type Strains, Phase IV (KMG-IV): sequencing the most valuable type-strain genomes for metagenomic binning, comparative biology and taxonomic classification.</title>
        <authorList>
            <person name="Goeker M."/>
        </authorList>
    </citation>
    <scope>NUCLEOTIDE SEQUENCE [LARGE SCALE GENOMIC DNA]</scope>
    <source>
        <strain evidence="4 5">DSM 45480</strain>
    </source>
</reference>
<dbReference type="InterPro" id="IPR013762">
    <property type="entry name" value="Integrase-like_cat_sf"/>
</dbReference>
<feature type="region of interest" description="Disordered" evidence="2">
    <location>
        <begin position="267"/>
        <end position="289"/>
    </location>
</feature>
<feature type="compositionally biased region" description="Basic and acidic residues" evidence="2">
    <location>
        <begin position="274"/>
        <end position="284"/>
    </location>
</feature>
<dbReference type="InterPro" id="IPR050090">
    <property type="entry name" value="Tyrosine_recombinase_XerCD"/>
</dbReference>
<dbReference type="InterPro" id="IPR002104">
    <property type="entry name" value="Integrase_catalytic"/>
</dbReference>
<evidence type="ECO:0000256" key="2">
    <source>
        <dbReference type="SAM" id="MobiDB-lite"/>
    </source>
</evidence>
<dbReference type="GO" id="GO:0006310">
    <property type="term" value="P:DNA recombination"/>
    <property type="evidence" value="ECO:0007669"/>
    <property type="project" value="UniProtKB-KW"/>
</dbReference>
<keyword evidence="1" id="KW-0233">DNA recombination</keyword>
<comment type="caution">
    <text evidence="4">The sequence shown here is derived from an EMBL/GenBank/DDBJ whole genome shotgun (WGS) entry which is preliminary data.</text>
</comment>
<dbReference type="Gene3D" id="1.10.443.10">
    <property type="entry name" value="Intergrase catalytic core"/>
    <property type="match status" value="1"/>
</dbReference>
<dbReference type="Pfam" id="PF00589">
    <property type="entry name" value="Phage_integrase"/>
    <property type="match status" value="1"/>
</dbReference>
<dbReference type="Proteomes" id="UP000246005">
    <property type="component" value="Unassembled WGS sequence"/>
</dbReference>
<evidence type="ECO:0000259" key="3">
    <source>
        <dbReference type="PROSITE" id="PS51898"/>
    </source>
</evidence>
<proteinExistence type="predicted"/>
<dbReference type="GO" id="GO:0015074">
    <property type="term" value="P:DNA integration"/>
    <property type="evidence" value="ECO:0007669"/>
    <property type="project" value="InterPro"/>
</dbReference>
<dbReference type="GO" id="GO:0003677">
    <property type="term" value="F:DNA binding"/>
    <property type="evidence" value="ECO:0007669"/>
    <property type="project" value="InterPro"/>
</dbReference>
<dbReference type="PROSITE" id="PS51898">
    <property type="entry name" value="TYR_RECOMBINASE"/>
    <property type="match status" value="1"/>
</dbReference>
<dbReference type="SUPFAM" id="SSF56349">
    <property type="entry name" value="DNA breaking-rejoining enzymes"/>
    <property type="match status" value="1"/>
</dbReference>
<feature type="domain" description="Tyr recombinase" evidence="3">
    <location>
        <begin position="153"/>
        <end position="361"/>
    </location>
</feature>
<protein>
    <submittedName>
        <fullName evidence="4">Site-specific recombinase XerD</fullName>
    </submittedName>
</protein>
<sequence length="376" mass="42662">MSAFATNDHFWRTEVRMALAVVRSLGSPRRLTTAQDLEDFEQELVDQYLLAAVGAGIGDAAIRQDRRLIFEFGEFLNSPVWTAGPEDADRFLRYQRKELGLMRSTVYRKSLALAQFFDFLIARYQGDVHALTGCVLTQPIDEHNRPANPTYGEIRIPPSDQDVETLFGAWRPAVRNSRKFLPAARDYVAASLWRRVRLRISETAMLDIRDWRPDLGTHGKLHIRYGKGSHRRGPKPRLVPAINGVDGLITWWLTDVRHQFGEDWSDPDAPMFPSERHDGPERCGRARPNTLRSGFTDAVAAFLPTWAGRLTPHGMRHFCASSMYAQGMDLKAIQELLGHAWLSTTTRYIHVHAEHIEHAWQTANERTAARLIGTGG</sequence>